<comment type="subunit">
    <text evidence="3">Monomer.</text>
</comment>
<keyword evidence="11" id="KW-1185">Reference proteome</keyword>
<dbReference type="PANTHER" id="PTHR11306">
    <property type="entry name" value="NIEMANN PICK TYPE C2 PROTEIN NPC2-RELATED"/>
    <property type="match status" value="1"/>
</dbReference>
<accession>A0A1U7LGS9</accession>
<proteinExistence type="inferred from homology"/>
<evidence type="ECO:0000256" key="8">
    <source>
        <dbReference type="SAM" id="Phobius"/>
    </source>
</evidence>
<dbReference type="PANTHER" id="PTHR11306:SF0">
    <property type="entry name" value="PHOSPHATIDYLGLYCEROL_PHOSPHATIDYLINOSITOL TRANSFER PROTEIN"/>
    <property type="match status" value="1"/>
</dbReference>
<dbReference type="SUPFAM" id="SSF81296">
    <property type="entry name" value="E set domains"/>
    <property type="match status" value="1"/>
</dbReference>
<dbReference type="GO" id="GO:0032934">
    <property type="term" value="F:sterol binding"/>
    <property type="evidence" value="ECO:0007669"/>
    <property type="project" value="InterPro"/>
</dbReference>
<dbReference type="AlphaFoldDB" id="A0A1U7LGS9"/>
<gene>
    <name evidence="10" type="ORF">NEOLI_001698</name>
</gene>
<evidence type="ECO:0000256" key="7">
    <source>
        <dbReference type="ARBA" id="ARBA00023055"/>
    </source>
</evidence>
<evidence type="ECO:0000313" key="11">
    <source>
        <dbReference type="Proteomes" id="UP000186594"/>
    </source>
</evidence>
<protein>
    <recommendedName>
        <fullName evidence="4">Phosphatidylglycerol/phosphatidylinositol transfer protein</fullName>
    </recommendedName>
</protein>
<dbReference type="OrthoDB" id="6409159at2759"/>
<dbReference type="EMBL" id="LXFE01004361">
    <property type="protein sequence ID" value="OLL21731.1"/>
    <property type="molecule type" value="Genomic_DNA"/>
</dbReference>
<evidence type="ECO:0000256" key="1">
    <source>
        <dbReference type="ARBA" id="ARBA00002053"/>
    </source>
</evidence>
<keyword evidence="8" id="KW-1133">Transmembrane helix</keyword>
<dbReference type="Gene3D" id="2.60.40.770">
    <property type="match status" value="1"/>
</dbReference>
<comment type="similarity">
    <text evidence="2">Belongs to the NPC2 family.</text>
</comment>
<evidence type="ECO:0000313" key="10">
    <source>
        <dbReference type="EMBL" id="OLL21731.1"/>
    </source>
</evidence>
<evidence type="ECO:0000256" key="6">
    <source>
        <dbReference type="ARBA" id="ARBA00022729"/>
    </source>
</evidence>
<dbReference type="SMART" id="SM00737">
    <property type="entry name" value="ML"/>
    <property type="match status" value="1"/>
</dbReference>
<comment type="function">
    <text evidence="1">Catalyzes the intermembrane transfer of phosphatidylglycerol and phosphatidylinositol.</text>
</comment>
<dbReference type="InterPro" id="IPR014756">
    <property type="entry name" value="Ig_E-set"/>
</dbReference>
<reference evidence="10 11" key="1">
    <citation type="submission" date="2016-04" db="EMBL/GenBank/DDBJ databases">
        <title>Evolutionary innovation and constraint leading to complex multicellularity in the Ascomycota.</title>
        <authorList>
            <person name="Cisse O."/>
            <person name="Nguyen A."/>
            <person name="Hewitt D.A."/>
            <person name="Jedd G."/>
            <person name="Stajich J.E."/>
        </authorList>
    </citation>
    <scope>NUCLEOTIDE SEQUENCE [LARGE SCALE GENOMIC DNA]</scope>
    <source>
        <strain evidence="10 11">DAH-3</strain>
    </source>
</reference>
<feature type="transmembrane region" description="Helical" evidence="8">
    <location>
        <begin position="19"/>
        <end position="37"/>
    </location>
</feature>
<keyword evidence="8" id="KW-0472">Membrane</keyword>
<keyword evidence="6" id="KW-0732">Signal</keyword>
<keyword evidence="5" id="KW-0813">Transport</keyword>
<dbReference type="InterPro" id="IPR039670">
    <property type="entry name" value="NPC2-like"/>
</dbReference>
<sequence>MVLSGVRRLPLHPQTTTPIIMQIGILLPFFALLRGVFSHQVVFKGSQTVPGSNPLQFCDDSVGTVKIDFINITPNPPLAGHTISIDVKAVLSEEIIEGSLVVVEVKYGFITLLTKTYQLCELASNYAGEECPIQRGELSLSKSIDLPKEIPPVSFPAFAK</sequence>
<keyword evidence="8" id="KW-0812">Transmembrane</keyword>
<dbReference type="InterPro" id="IPR003172">
    <property type="entry name" value="ML_dom"/>
</dbReference>
<evidence type="ECO:0000256" key="4">
    <source>
        <dbReference type="ARBA" id="ARBA00016056"/>
    </source>
</evidence>
<dbReference type="Proteomes" id="UP000186594">
    <property type="component" value="Unassembled WGS sequence"/>
</dbReference>
<dbReference type="Pfam" id="PF02221">
    <property type="entry name" value="E1_DerP2_DerF2"/>
    <property type="match status" value="1"/>
</dbReference>
<keyword evidence="7" id="KW-0445">Lipid transport</keyword>
<evidence type="ECO:0000259" key="9">
    <source>
        <dbReference type="SMART" id="SM00737"/>
    </source>
</evidence>
<dbReference type="GO" id="GO:0015918">
    <property type="term" value="P:sterol transport"/>
    <property type="evidence" value="ECO:0007669"/>
    <property type="project" value="InterPro"/>
</dbReference>
<name>A0A1U7LGS9_NEOID</name>
<evidence type="ECO:0000256" key="5">
    <source>
        <dbReference type="ARBA" id="ARBA00022448"/>
    </source>
</evidence>
<organism evidence="10 11">
    <name type="scientific">Neolecta irregularis (strain DAH-3)</name>
    <dbReference type="NCBI Taxonomy" id="1198029"/>
    <lineage>
        <taxon>Eukaryota</taxon>
        <taxon>Fungi</taxon>
        <taxon>Dikarya</taxon>
        <taxon>Ascomycota</taxon>
        <taxon>Taphrinomycotina</taxon>
        <taxon>Neolectales</taxon>
        <taxon>Neolectaceae</taxon>
        <taxon>Neolecta</taxon>
    </lineage>
</organism>
<evidence type="ECO:0000256" key="3">
    <source>
        <dbReference type="ARBA" id="ARBA00011245"/>
    </source>
</evidence>
<evidence type="ECO:0000256" key="2">
    <source>
        <dbReference type="ARBA" id="ARBA00006370"/>
    </source>
</evidence>
<comment type="caution">
    <text evidence="10">The sequence shown here is derived from an EMBL/GenBank/DDBJ whole genome shotgun (WGS) entry which is preliminary data.</text>
</comment>
<dbReference type="OMA" id="CELASNY"/>
<feature type="domain" description="MD-2-related lipid-recognition" evidence="9">
    <location>
        <begin position="55"/>
        <end position="157"/>
    </location>
</feature>